<reference evidence="7" key="2">
    <citation type="submission" date="2025-09" db="UniProtKB">
        <authorList>
            <consortium name="Ensembl"/>
        </authorList>
    </citation>
    <scope>IDENTIFICATION</scope>
</reference>
<feature type="region of interest" description="Disordered" evidence="5">
    <location>
        <begin position="228"/>
        <end position="260"/>
    </location>
</feature>
<feature type="domain" description="Prokaryotic-type class I peptide chain release factors" evidence="6">
    <location>
        <begin position="149"/>
        <end position="246"/>
    </location>
</feature>
<dbReference type="Proteomes" id="UP000694421">
    <property type="component" value="Unplaced"/>
</dbReference>
<proteinExistence type="inferred from homology"/>
<dbReference type="PANTHER" id="PTHR46203:SF1">
    <property type="entry name" value="MITOCHONDRIAL TRANSLATION RELEASE FACTOR IN RESCUE"/>
    <property type="match status" value="1"/>
</dbReference>
<keyword evidence="4" id="KW-0496">Mitochondrion</keyword>
<dbReference type="GeneTree" id="ENSGT00390000012759"/>
<dbReference type="OMA" id="NKASNCV"/>
<dbReference type="PANTHER" id="PTHR46203">
    <property type="entry name" value="PROBABLE PEPTIDE CHAIN RELEASE FACTOR C12ORF65"/>
    <property type="match status" value="1"/>
</dbReference>
<evidence type="ECO:0000256" key="5">
    <source>
        <dbReference type="SAM" id="MobiDB-lite"/>
    </source>
</evidence>
<comment type="subcellular location">
    <subcellularLocation>
        <location evidence="1">Mitochondrion</location>
    </subcellularLocation>
</comment>
<feature type="compositionally biased region" description="Basic residues" evidence="5">
    <location>
        <begin position="232"/>
        <end position="250"/>
    </location>
</feature>
<evidence type="ECO:0000256" key="4">
    <source>
        <dbReference type="ARBA" id="ARBA00023128"/>
    </source>
</evidence>
<feature type="compositionally biased region" description="Basic and acidic residues" evidence="5">
    <location>
        <begin position="251"/>
        <end position="260"/>
    </location>
</feature>
<dbReference type="GO" id="GO:0003747">
    <property type="term" value="F:translation release factor activity"/>
    <property type="evidence" value="ECO:0007669"/>
    <property type="project" value="InterPro"/>
</dbReference>
<accession>A0A8D0DYW5</accession>
<comment type="similarity">
    <text evidence="2">Belongs to the prokaryotic/mitochondrial release factor family.</text>
</comment>
<evidence type="ECO:0000259" key="6">
    <source>
        <dbReference type="Pfam" id="PF00472"/>
    </source>
</evidence>
<dbReference type="InterPro" id="IPR052405">
    <property type="entry name" value="Mito_Transl_Release_Factor"/>
</dbReference>
<dbReference type="SUPFAM" id="SSF75620">
    <property type="entry name" value="Release factor"/>
    <property type="match status" value="1"/>
</dbReference>
<dbReference type="Gene3D" id="3.30.160.20">
    <property type="match status" value="1"/>
</dbReference>
<evidence type="ECO:0000256" key="3">
    <source>
        <dbReference type="ARBA" id="ARBA00022946"/>
    </source>
</evidence>
<dbReference type="FunFam" id="3.30.160.20:FF:000065">
    <property type="entry name" value="Peptidyl-tRNA hydrolase domain protein"/>
    <property type="match status" value="1"/>
</dbReference>
<dbReference type="Pfam" id="PF00472">
    <property type="entry name" value="RF-1"/>
    <property type="match status" value="1"/>
</dbReference>
<dbReference type="Ensembl" id="ENSSMRT00000027967.1">
    <property type="protein sequence ID" value="ENSSMRP00000023867.1"/>
    <property type="gene ID" value="ENSSMRG00000018523.1"/>
</dbReference>
<keyword evidence="8" id="KW-1185">Reference proteome</keyword>
<evidence type="ECO:0000256" key="1">
    <source>
        <dbReference type="ARBA" id="ARBA00004173"/>
    </source>
</evidence>
<evidence type="ECO:0000313" key="7">
    <source>
        <dbReference type="Ensembl" id="ENSSMRP00000023867.1"/>
    </source>
</evidence>
<dbReference type="InterPro" id="IPR000352">
    <property type="entry name" value="Pep_chain_release_fac_I"/>
</dbReference>
<organism evidence="7 8">
    <name type="scientific">Salvator merianae</name>
    <name type="common">Argentine black and white tegu</name>
    <name type="synonym">Tupinambis merianae</name>
    <dbReference type="NCBI Taxonomy" id="96440"/>
    <lineage>
        <taxon>Eukaryota</taxon>
        <taxon>Metazoa</taxon>
        <taxon>Chordata</taxon>
        <taxon>Craniata</taxon>
        <taxon>Vertebrata</taxon>
        <taxon>Euteleostomi</taxon>
        <taxon>Lepidosauria</taxon>
        <taxon>Squamata</taxon>
        <taxon>Bifurcata</taxon>
        <taxon>Unidentata</taxon>
        <taxon>Episquamata</taxon>
        <taxon>Laterata</taxon>
        <taxon>Teiioidea</taxon>
        <taxon>Teiidae</taxon>
        <taxon>Salvator</taxon>
    </lineage>
</organism>
<sequence length="260" mass="28874">MIGVQSGPATPRLTIPGNVAYTSLQNCFQQLGAACGQLLTCPSGTARDTAGVRPQIVVRTCSSDLTVPQLSAKSSTKEETSSWKAEEPCLQTFVMSSSHLLLSIHTVTRLNGFLWAPNRWWKQHFLLSRWSGPLLLEAGKSRFGELLPLNEADLQEQFVRGSGPGGQAVNKASNCVVLKHLPSGIVVKCHQTRSAEQNRKIAREILQEKVDVFYKGDASSVVKEKLELQKKKQERKKRAKETLEKKRHLKEMKALEDAKE</sequence>
<keyword evidence="3" id="KW-0809">Transit peptide</keyword>
<dbReference type="InterPro" id="IPR045853">
    <property type="entry name" value="Pep_chain_release_fac_I_sf"/>
</dbReference>
<dbReference type="AlphaFoldDB" id="A0A8D0DYW5"/>
<reference evidence="7" key="1">
    <citation type="submission" date="2025-08" db="UniProtKB">
        <authorList>
            <consortium name="Ensembl"/>
        </authorList>
    </citation>
    <scope>IDENTIFICATION</scope>
</reference>
<dbReference type="GO" id="GO:0005739">
    <property type="term" value="C:mitochondrion"/>
    <property type="evidence" value="ECO:0007669"/>
    <property type="project" value="UniProtKB-SubCell"/>
</dbReference>
<name>A0A8D0DYW5_SALMN</name>
<evidence type="ECO:0000313" key="8">
    <source>
        <dbReference type="Proteomes" id="UP000694421"/>
    </source>
</evidence>
<evidence type="ECO:0000256" key="2">
    <source>
        <dbReference type="ARBA" id="ARBA00010835"/>
    </source>
</evidence>
<protein>
    <submittedName>
        <fullName evidence="7">Mitochondrial translation release factor in rescue</fullName>
    </submittedName>
</protein>